<name>A0A2G3DT48_9FIRM</name>
<sequence>MIKSINKEEIGFVTLLSVLPVFLVVVLSLLVMFTPIGENEIIQTGIVMGSSFVIIPWYLIKRKYNVSLEDLGATAGRKSFLIIELLLLLVFVIAVKIVANPVGYMTLVMTTLFVAVCEEFWARGCLFYIWGRLFENKLIVCLISTLIFVFVVHMNRGVLENALYRLPGALIMGLIYWKTGKLQYSIGFHFIYNILGSI</sequence>
<reference evidence="3 4" key="2">
    <citation type="submission" date="2017-10" db="EMBL/GenBank/DDBJ databases">
        <authorList>
            <person name="Banno H."/>
            <person name="Chua N.-H."/>
        </authorList>
    </citation>
    <scope>NUCLEOTIDE SEQUENCE [LARGE SCALE GENOMIC DNA]</scope>
    <source>
        <strain evidence="3 4">JK626</strain>
    </source>
</reference>
<gene>
    <name evidence="3" type="ORF">CSX01_11390</name>
</gene>
<dbReference type="RefSeq" id="WP_099392478.1">
    <property type="nucleotide sequence ID" value="NZ_PDYF01000031.1"/>
</dbReference>
<accession>A0A2G3DT48</accession>
<protein>
    <recommendedName>
        <fullName evidence="2">CAAX prenyl protease 2/Lysostaphin resistance protein A-like domain-containing protein</fullName>
    </recommendedName>
</protein>
<evidence type="ECO:0000313" key="4">
    <source>
        <dbReference type="Proteomes" id="UP000225889"/>
    </source>
</evidence>
<feature type="transmembrane region" description="Helical" evidence="1">
    <location>
        <begin position="80"/>
        <end position="99"/>
    </location>
</feature>
<dbReference type="Pfam" id="PF02517">
    <property type="entry name" value="Rce1-like"/>
    <property type="match status" value="1"/>
</dbReference>
<keyword evidence="1" id="KW-0472">Membrane</keyword>
<feature type="transmembrane region" description="Helical" evidence="1">
    <location>
        <begin position="41"/>
        <end position="60"/>
    </location>
</feature>
<evidence type="ECO:0000256" key="1">
    <source>
        <dbReference type="SAM" id="Phobius"/>
    </source>
</evidence>
<dbReference type="Proteomes" id="UP000225889">
    <property type="component" value="Unassembled WGS sequence"/>
</dbReference>
<dbReference type="GO" id="GO:0080120">
    <property type="term" value="P:CAAX-box protein maturation"/>
    <property type="evidence" value="ECO:0007669"/>
    <property type="project" value="UniProtKB-ARBA"/>
</dbReference>
<comment type="caution">
    <text evidence="3">The sequence shown here is derived from an EMBL/GenBank/DDBJ whole genome shotgun (WGS) entry which is preliminary data.</text>
</comment>
<evidence type="ECO:0000259" key="2">
    <source>
        <dbReference type="Pfam" id="PF02517"/>
    </source>
</evidence>
<feature type="transmembrane region" description="Helical" evidence="1">
    <location>
        <begin position="105"/>
        <end position="131"/>
    </location>
</feature>
<dbReference type="GO" id="GO:0004175">
    <property type="term" value="F:endopeptidase activity"/>
    <property type="evidence" value="ECO:0007669"/>
    <property type="project" value="UniProtKB-ARBA"/>
</dbReference>
<feature type="transmembrane region" description="Helical" evidence="1">
    <location>
        <begin position="138"/>
        <end position="156"/>
    </location>
</feature>
<feature type="transmembrane region" description="Helical" evidence="1">
    <location>
        <begin position="12"/>
        <end position="35"/>
    </location>
</feature>
<dbReference type="AlphaFoldDB" id="A0A2G3DT48"/>
<keyword evidence="1" id="KW-0812">Transmembrane</keyword>
<reference evidence="3 4" key="1">
    <citation type="submission" date="2017-10" db="EMBL/GenBank/DDBJ databases">
        <title>Resolving the taxonomy of Roseburia spp., Eubacterium rectale and Agathobacter spp. through phylogenomic analysis.</title>
        <authorList>
            <person name="Sheridan P.O."/>
            <person name="Walker A.W."/>
            <person name="Duncan S.H."/>
            <person name="Scott K.P."/>
            <person name="Toole P.W.O."/>
            <person name="Luis P."/>
            <person name="Flint H.J."/>
        </authorList>
    </citation>
    <scope>NUCLEOTIDE SEQUENCE [LARGE SCALE GENOMIC DNA]</scope>
    <source>
        <strain evidence="3 4">JK626</strain>
    </source>
</reference>
<keyword evidence="1" id="KW-1133">Transmembrane helix</keyword>
<evidence type="ECO:0000313" key="3">
    <source>
        <dbReference type="EMBL" id="PHU34164.1"/>
    </source>
</evidence>
<dbReference type="EMBL" id="PDYF01000031">
    <property type="protein sequence ID" value="PHU34164.1"/>
    <property type="molecule type" value="Genomic_DNA"/>
</dbReference>
<proteinExistence type="predicted"/>
<dbReference type="InterPro" id="IPR003675">
    <property type="entry name" value="Rce1/LyrA-like_dom"/>
</dbReference>
<organism evidence="3 4">
    <name type="scientific">Pseudobutyrivibrio ruminis</name>
    <dbReference type="NCBI Taxonomy" id="46206"/>
    <lineage>
        <taxon>Bacteria</taxon>
        <taxon>Bacillati</taxon>
        <taxon>Bacillota</taxon>
        <taxon>Clostridia</taxon>
        <taxon>Lachnospirales</taxon>
        <taxon>Lachnospiraceae</taxon>
        <taxon>Pseudobutyrivibrio</taxon>
    </lineage>
</organism>
<feature type="domain" description="CAAX prenyl protease 2/Lysostaphin resistance protein A-like" evidence="2">
    <location>
        <begin position="105"/>
        <end position="195"/>
    </location>
</feature>